<evidence type="ECO:0000313" key="2">
    <source>
        <dbReference type="Proteomes" id="UP000825381"/>
    </source>
</evidence>
<dbReference type="Proteomes" id="UP000825381">
    <property type="component" value="Chromosome"/>
</dbReference>
<evidence type="ECO:0008006" key="3">
    <source>
        <dbReference type="Google" id="ProtNLM"/>
    </source>
</evidence>
<dbReference type="EMBL" id="CP080429">
    <property type="protein sequence ID" value="QYJ68821.1"/>
    <property type="molecule type" value="Genomic_DNA"/>
</dbReference>
<reference evidence="1 2" key="1">
    <citation type="submission" date="2021-07" db="EMBL/GenBank/DDBJ databases">
        <title>Flavobacterium WSW3-B6 sp.nov, isolated from seaweed.</title>
        <authorList>
            <person name="Muhammad N."/>
            <person name="Ho H."/>
            <person name="Lee Y.-J."/>
            <person name="Nguyen T."/>
            <person name="Ho J."/>
            <person name="Kim S.-G."/>
        </authorList>
    </citation>
    <scope>NUCLEOTIDE SEQUENCE [LARGE SCALE GENOMIC DNA]</scope>
    <source>
        <strain evidence="1 2">WSW3-B6</strain>
    </source>
</reference>
<sequence length="147" mass="17497">MRKFVLYSLFIFLYSCSSPQIKFSEYKEMIIMSDDSRNLVLNDLDAKDSIYSLIYFTSVFKEDLIKVENGDKTIFNDTIKSDESLGLAEVIRINNTLDVKITDMSLNYSFNLKKKSNMNYKYIYIERKRYEDNKYVVIYSNSMRAFY</sequence>
<keyword evidence="2" id="KW-1185">Reference proteome</keyword>
<organism evidence="1 2">
    <name type="scientific">Flavobacterium litorale</name>
    <dbReference type="NCBI Taxonomy" id="2856519"/>
    <lineage>
        <taxon>Bacteria</taxon>
        <taxon>Pseudomonadati</taxon>
        <taxon>Bacteroidota</taxon>
        <taxon>Flavobacteriia</taxon>
        <taxon>Flavobacteriales</taxon>
        <taxon>Flavobacteriaceae</taxon>
        <taxon>Flavobacterium</taxon>
    </lineage>
</organism>
<evidence type="ECO:0000313" key="1">
    <source>
        <dbReference type="EMBL" id="QYJ68821.1"/>
    </source>
</evidence>
<protein>
    <recommendedName>
        <fullName evidence="3">Lipoprotein</fullName>
    </recommendedName>
</protein>
<dbReference type="PROSITE" id="PS51257">
    <property type="entry name" value="PROKAR_LIPOPROTEIN"/>
    <property type="match status" value="1"/>
</dbReference>
<gene>
    <name evidence="1" type="ORF">K1I41_02765</name>
</gene>
<dbReference type="RefSeq" id="WP_220641160.1">
    <property type="nucleotide sequence ID" value="NZ_CP080429.1"/>
</dbReference>
<name>A0ABX8V7M3_9FLAO</name>
<proteinExistence type="predicted"/>
<accession>A0ABX8V7M3</accession>